<comment type="similarity">
    <text evidence="7">Belongs to the inorganic phosphate transporter (PiT) (TC 2.A.20) family.</text>
</comment>
<dbReference type="PANTHER" id="PTHR11101">
    <property type="entry name" value="PHOSPHATE TRANSPORTER"/>
    <property type="match status" value="1"/>
</dbReference>
<dbReference type="PANTHER" id="PTHR11101:SF80">
    <property type="entry name" value="PHOSPHATE TRANSPORTER"/>
    <property type="match status" value="1"/>
</dbReference>
<feature type="transmembrane region" description="Helical" evidence="7">
    <location>
        <begin position="394"/>
        <end position="416"/>
    </location>
</feature>
<name>D2V6Y5_NAEGR</name>
<feature type="transmembrane region" description="Helical" evidence="7">
    <location>
        <begin position="80"/>
        <end position="98"/>
    </location>
</feature>
<gene>
    <name evidence="9" type="ORF">NAEGRDRAFT_78837</name>
</gene>
<evidence type="ECO:0000256" key="5">
    <source>
        <dbReference type="ARBA" id="ARBA00022989"/>
    </source>
</evidence>
<dbReference type="GeneID" id="8861722"/>
<evidence type="ECO:0000313" key="10">
    <source>
        <dbReference type="Proteomes" id="UP000006671"/>
    </source>
</evidence>
<feature type="signal peptide" evidence="8">
    <location>
        <begin position="1"/>
        <end position="16"/>
    </location>
</feature>
<protein>
    <recommendedName>
        <fullName evidence="7">Phosphate transporter</fullName>
    </recommendedName>
</protein>
<evidence type="ECO:0000256" key="7">
    <source>
        <dbReference type="RuleBase" id="RU363058"/>
    </source>
</evidence>
<dbReference type="VEuPathDB" id="AmoebaDB:NAEGRDRAFT_78837"/>
<feature type="transmembrane region" description="Helical" evidence="7">
    <location>
        <begin position="345"/>
        <end position="364"/>
    </location>
</feature>
<feature type="chain" id="PRO_5003037886" description="Phosphate transporter" evidence="8">
    <location>
        <begin position="17"/>
        <end position="511"/>
    </location>
</feature>
<dbReference type="STRING" id="5762.D2V6Y5"/>
<dbReference type="Proteomes" id="UP000006671">
    <property type="component" value="Unassembled WGS sequence"/>
</dbReference>
<keyword evidence="3 7" id="KW-0592">Phosphate transport</keyword>
<dbReference type="GO" id="GO:0035435">
    <property type="term" value="P:phosphate ion transmembrane transport"/>
    <property type="evidence" value="ECO:0007669"/>
    <property type="project" value="TreeGrafter"/>
</dbReference>
<dbReference type="AlphaFoldDB" id="D2V6Y5"/>
<sequence length="511" mass="55128">MLWIVIVSGITSFVLSCGMGANDVANSFGTVVGSKTLSMKWAIVIASIFEFLGAMGDYVSGTLRTGIIVEGFFQPGEETFYMIGMMCVLLGPTIWLIFSTYLSLPVSTTHAVVGGICGFVISLKGYKAIQWMTIGRIALSWVVSPILGGIASAPLYFVIKKFILQGNVEKRTLIFFPIITAITVTMVFGSLFIEGSPALYLDRVPLAASIPTTIGVGIIVGIVCACFIPLIKRQLHKRAIKKAIEKQHEQQAKHETGEVDIAQSLTTETEMNNTVANLENVDNINEKNSTVVGESSYGSLEDEDELEKNDITKVAEENNENVEETTKYFDSHEMTIETQKENSDVIYKGLMIFCASLTSFSHGANDVSNAVGPFSAIYSVYVQGHLKVDAFVPYWILFIGAAGIVVGLAAFGSRVIKTVGNNLNKKQLVPSQGFSSQLCGASFVLIASKMGIPVSTTNALVGAVIGVGIVEDFSGVKWKLLGEVVIGWLTTLPISAILSAAMFSFLKWLVI</sequence>
<organism evidence="10">
    <name type="scientific">Naegleria gruberi</name>
    <name type="common">Amoeba</name>
    <dbReference type="NCBI Taxonomy" id="5762"/>
    <lineage>
        <taxon>Eukaryota</taxon>
        <taxon>Discoba</taxon>
        <taxon>Heterolobosea</taxon>
        <taxon>Tetramitia</taxon>
        <taxon>Eutetramitia</taxon>
        <taxon>Vahlkampfiidae</taxon>
        <taxon>Naegleria</taxon>
    </lineage>
</organism>
<dbReference type="RefSeq" id="XP_002680275.1">
    <property type="nucleotide sequence ID" value="XM_002680229.1"/>
</dbReference>
<keyword evidence="6 7" id="KW-0472">Membrane</keyword>
<evidence type="ECO:0000256" key="1">
    <source>
        <dbReference type="ARBA" id="ARBA00004141"/>
    </source>
</evidence>
<dbReference type="eggNOG" id="KOG2493">
    <property type="taxonomic scope" value="Eukaryota"/>
</dbReference>
<evidence type="ECO:0000256" key="8">
    <source>
        <dbReference type="SAM" id="SignalP"/>
    </source>
</evidence>
<feature type="transmembrane region" description="Helical" evidence="7">
    <location>
        <begin position="213"/>
        <end position="231"/>
    </location>
</feature>
<feature type="transmembrane region" description="Helical" evidence="7">
    <location>
        <begin position="485"/>
        <end position="510"/>
    </location>
</feature>
<reference evidence="9 10" key="1">
    <citation type="journal article" date="2010" name="Cell">
        <title>The genome of Naegleria gruberi illuminates early eukaryotic versatility.</title>
        <authorList>
            <person name="Fritz-Laylin L.K."/>
            <person name="Prochnik S.E."/>
            <person name="Ginger M.L."/>
            <person name="Dacks J.B."/>
            <person name="Carpenter M.L."/>
            <person name="Field M.C."/>
            <person name="Kuo A."/>
            <person name="Paredez A."/>
            <person name="Chapman J."/>
            <person name="Pham J."/>
            <person name="Shu S."/>
            <person name="Neupane R."/>
            <person name="Cipriano M."/>
            <person name="Mancuso J."/>
            <person name="Tu H."/>
            <person name="Salamov A."/>
            <person name="Lindquist E."/>
            <person name="Shapiro H."/>
            <person name="Lucas S."/>
            <person name="Grigoriev I.V."/>
            <person name="Cande W.Z."/>
            <person name="Fulton C."/>
            <person name="Rokhsar D.S."/>
            <person name="Dawson S.C."/>
        </authorList>
    </citation>
    <scope>NUCLEOTIDE SEQUENCE [LARGE SCALE GENOMIC DNA]</scope>
    <source>
        <strain evidence="9 10">NEG-M</strain>
    </source>
</reference>
<feature type="transmembrane region" description="Helical" evidence="7">
    <location>
        <begin position="138"/>
        <end position="159"/>
    </location>
</feature>
<comment type="function">
    <text evidence="7">Sodium-phosphate symporter.</text>
</comment>
<feature type="transmembrane region" description="Helical" evidence="7">
    <location>
        <begin position="171"/>
        <end position="193"/>
    </location>
</feature>
<evidence type="ECO:0000256" key="3">
    <source>
        <dbReference type="ARBA" id="ARBA00022592"/>
    </source>
</evidence>
<dbReference type="InterPro" id="IPR001204">
    <property type="entry name" value="Phos_transporter"/>
</dbReference>
<feature type="transmembrane region" description="Helical" evidence="7">
    <location>
        <begin position="437"/>
        <end position="465"/>
    </location>
</feature>
<proteinExistence type="inferred from homology"/>
<dbReference type="GO" id="GO:0005315">
    <property type="term" value="F:phosphate transmembrane transporter activity"/>
    <property type="evidence" value="ECO:0007669"/>
    <property type="project" value="InterPro"/>
</dbReference>
<keyword evidence="8" id="KW-0732">Signal</keyword>
<feature type="transmembrane region" description="Helical" evidence="7">
    <location>
        <begin position="39"/>
        <end position="59"/>
    </location>
</feature>
<dbReference type="OrthoDB" id="260807at2759"/>
<evidence type="ECO:0000313" key="9">
    <source>
        <dbReference type="EMBL" id="EFC47531.1"/>
    </source>
</evidence>
<accession>D2V6Y5</accession>
<dbReference type="Pfam" id="PF01384">
    <property type="entry name" value="PHO4"/>
    <property type="match status" value="1"/>
</dbReference>
<dbReference type="EMBL" id="GG738854">
    <property type="protein sequence ID" value="EFC47531.1"/>
    <property type="molecule type" value="Genomic_DNA"/>
</dbReference>
<dbReference type="KEGG" id="ngr:NAEGRDRAFT_78837"/>
<evidence type="ECO:0000256" key="6">
    <source>
        <dbReference type="ARBA" id="ARBA00023136"/>
    </source>
</evidence>
<keyword evidence="5 7" id="KW-1133">Transmembrane helix</keyword>
<keyword evidence="2 7" id="KW-0813">Transport</keyword>
<keyword evidence="4 7" id="KW-0812">Transmembrane</keyword>
<dbReference type="GO" id="GO:0016020">
    <property type="term" value="C:membrane"/>
    <property type="evidence" value="ECO:0007669"/>
    <property type="project" value="UniProtKB-SubCell"/>
</dbReference>
<evidence type="ECO:0000256" key="2">
    <source>
        <dbReference type="ARBA" id="ARBA00022448"/>
    </source>
</evidence>
<dbReference type="InParanoid" id="D2V6Y5"/>
<keyword evidence="10" id="KW-1185">Reference proteome</keyword>
<comment type="subcellular location">
    <subcellularLocation>
        <location evidence="1 7">Membrane</location>
        <topology evidence="1 7">Multi-pass membrane protein</topology>
    </subcellularLocation>
</comment>
<evidence type="ECO:0000256" key="4">
    <source>
        <dbReference type="ARBA" id="ARBA00022692"/>
    </source>
</evidence>